<dbReference type="InterPro" id="IPR029016">
    <property type="entry name" value="GAF-like_dom_sf"/>
</dbReference>
<protein>
    <recommendedName>
        <fullName evidence="2">GAF domain-containing protein</fullName>
    </recommendedName>
</protein>
<dbReference type="SUPFAM" id="SSF55781">
    <property type="entry name" value="GAF domain-like"/>
    <property type="match status" value="1"/>
</dbReference>
<evidence type="ECO:0000256" key="1">
    <source>
        <dbReference type="SAM" id="Coils"/>
    </source>
</evidence>
<evidence type="ECO:0000313" key="3">
    <source>
        <dbReference type="EMBL" id="CAG9313337.1"/>
    </source>
</evidence>
<dbReference type="SMART" id="SM00065">
    <property type="entry name" value="GAF"/>
    <property type="match status" value="1"/>
</dbReference>
<feature type="domain" description="GAF" evidence="2">
    <location>
        <begin position="404"/>
        <end position="557"/>
    </location>
</feature>
<reference evidence="3" key="1">
    <citation type="submission" date="2021-09" db="EMBL/GenBank/DDBJ databases">
        <authorList>
            <consortium name="AG Swart"/>
            <person name="Singh M."/>
            <person name="Singh A."/>
            <person name="Seah K."/>
            <person name="Emmerich C."/>
        </authorList>
    </citation>
    <scope>NUCLEOTIDE SEQUENCE</scope>
    <source>
        <strain evidence="3">ATCC30299</strain>
    </source>
</reference>
<dbReference type="AlphaFoldDB" id="A0AAU9IGX6"/>
<dbReference type="Gene3D" id="3.30.450.40">
    <property type="match status" value="1"/>
</dbReference>
<sequence>MFTIDYKKLIKESENRAKSRQANRTPNIPFYEAIKASSYSFNPNSVKIADRKERRTRSIDTSFPSRESINKHRKEDQEIINKLTAENAFLNEELDSMKEVNRNLIEEKINTGEIQGVYHDILVDDLQKQLKMKEEEIEKYKQEIAKLRFEAEFLKKDKKYMRALLKKYKTTPSTNNSTLRKLDTSMDGESMCSDDSHLASRIEMMSTVDKLLLKPPELKKIRPSSFEPLSIFSIQISKEENFTHVLSAAGTCIKETFKCEKATILLTDDFFKRKYEEYHPPQTIYKSFWGSKWIYLPNEKNLTITDTDDIKPELSKKGFSSGDFGFYPVFFQGEVGMIIKAEKKLPKNGKMRIFTPQDLKALSVISNILTLYFTSLEDKQKALMQKQHVFELTNIAANLLTNRSYKDLANKIYNVLPSFFEFERAGIVFVDEYSHEFFTMVSSGDDHEKYSDRFIQFPLNIGVSGEVYKTGDVCHYHSVKNLRFYNPEIDNVASVPNLRNCLMGCMLGHNDKVVGILQLGNKMNGKHITENDIKKMKSVQKLIGMCISTTNVIVECLSLTISFKSCIESVACAIESISASKNNSELNELRGQLFSLRSNMFEAVRRKNDSTQLFNIILS</sequence>
<accession>A0AAU9IGX6</accession>
<comment type="caution">
    <text evidence="3">The sequence shown here is derived from an EMBL/GenBank/DDBJ whole genome shotgun (WGS) entry which is preliminary data.</text>
</comment>
<name>A0AAU9IGX6_9CILI</name>
<dbReference type="EMBL" id="CAJZBQ010000010">
    <property type="protein sequence ID" value="CAG9313337.1"/>
    <property type="molecule type" value="Genomic_DNA"/>
</dbReference>
<keyword evidence="1" id="KW-0175">Coiled coil</keyword>
<proteinExistence type="predicted"/>
<organism evidence="3 4">
    <name type="scientific">Blepharisma stoltei</name>
    <dbReference type="NCBI Taxonomy" id="1481888"/>
    <lineage>
        <taxon>Eukaryota</taxon>
        <taxon>Sar</taxon>
        <taxon>Alveolata</taxon>
        <taxon>Ciliophora</taxon>
        <taxon>Postciliodesmatophora</taxon>
        <taxon>Heterotrichea</taxon>
        <taxon>Heterotrichida</taxon>
        <taxon>Blepharismidae</taxon>
        <taxon>Blepharisma</taxon>
    </lineage>
</organism>
<evidence type="ECO:0000259" key="2">
    <source>
        <dbReference type="SMART" id="SM00065"/>
    </source>
</evidence>
<keyword evidence="4" id="KW-1185">Reference proteome</keyword>
<evidence type="ECO:0000313" key="4">
    <source>
        <dbReference type="Proteomes" id="UP001162131"/>
    </source>
</evidence>
<dbReference type="InterPro" id="IPR003018">
    <property type="entry name" value="GAF"/>
</dbReference>
<feature type="coiled-coil region" evidence="1">
    <location>
        <begin position="73"/>
        <end position="157"/>
    </location>
</feature>
<gene>
    <name evidence="3" type="ORF">BSTOLATCC_MIC8610</name>
</gene>
<dbReference type="Proteomes" id="UP001162131">
    <property type="component" value="Unassembled WGS sequence"/>
</dbReference>